<dbReference type="PANTHER" id="PTHR12542:SF17">
    <property type="entry name" value="EXOCYST SUBUNIT EXO70 FAMILY PROTEIN"/>
    <property type="match status" value="1"/>
</dbReference>
<evidence type="ECO:0000259" key="5">
    <source>
        <dbReference type="Pfam" id="PF03081"/>
    </source>
</evidence>
<evidence type="ECO:0000313" key="7">
    <source>
        <dbReference type="Proteomes" id="UP001179952"/>
    </source>
</evidence>
<sequence>MHIKTLKNLLSFSSSHHSRSSTPKHSITSHHDRPSTPMGSPNRSFSSVMMEDNITSAESIISKWDVDSSSVSYTKVTSLFYQDDDRSEALRFISAVKDLQRSMLFFISDRSSPDSHSLIVTAQKLMESAMKRLQKEFHQILSVNRDRLDPESVSARSSLTSLNSLDDPRSDFEEDIGGSDDEIRPDGDSMNESPVPIQAESDLRSIAECMISAGYGKECLGVYRSLRRSIVDESLYRLGIERLTASQVHKMDWEVLEIRIRSWIPATRTALQTLFHGERVLCDRVFADAPESVRESCFAEVSGEQAIGLFSFAESVATSKFKKSPEKMFRFLDMYESISDHWEDIQSTFSYESSSAVRSHATSALLTLAETIRSALAELESAIQKDWSKSAVPGGGVHPLTGYVMNYVAFLADYSQSLADILAEYPLQVRAPLPESVLSTATSSPTNGCDENLSMRLAWIILLLLCKLDGKAELYKEVPLSYVFLANNLNYVVEKVKGTDLEEILGSEWVANHEAKVRQYAANYERMGWSKVLSSMPPLDSGDRTAEEVGEAFRSFNEAFKETYMMHATWVIPDGRMRDEVKVSISRKVVPMYRKWYEAYRGRVAGVIRFAPEDIENRLSDLFYGTDFSGSGTGSGCVSVSGGHSKGSRSSR</sequence>
<dbReference type="EMBL" id="JAUJYN010000005">
    <property type="protein sequence ID" value="KAK1270468.1"/>
    <property type="molecule type" value="Genomic_DNA"/>
</dbReference>
<comment type="function">
    <text evidence="3">Component of the exocyst complex.</text>
</comment>
<feature type="domain" description="Exocyst complex subunit Exo70 C-terminal" evidence="5">
    <location>
        <begin position="262"/>
        <end position="621"/>
    </location>
</feature>
<reference evidence="6" key="2">
    <citation type="submission" date="2023-06" db="EMBL/GenBank/DDBJ databases">
        <authorList>
            <person name="Ma L."/>
            <person name="Liu K.-W."/>
            <person name="Li Z."/>
            <person name="Hsiao Y.-Y."/>
            <person name="Qi Y."/>
            <person name="Fu T."/>
            <person name="Tang G."/>
            <person name="Zhang D."/>
            <person name="Sun W.-H."/>
            <person name="Liu D.-K."/>
            <person name="Li Y."/>
            <person name="Chen G.-Z."/>
            <person name="Liu X.-D."/>
            <person name="Liao X.-Y."/>
            <person name="Jiang Y.-T."/>
            <person name="Yu X."/>
            <person name="Hao Y."/>
            <person name="Huang J."/>
            <person name="Zhao X.-W."/>
            <person name="Ke S."/>
            <person name="Chen Y.-Y."/>
            <person name="Wu W.-L."/>
            <person name="Hsu J.-L."/>
            <person name="Lin Y.-F."/>
            <person name="Huang M.-D."/>
            <person name="Li C.-Y."/>
            <person name="Huang L."/>
            <person name="Wang Z.-W."/>
            <person name="Zhao X."/>
            <person name="Zhong W.-Y."/>
            <person name="Peng D.-H."/>
            <person name="Ahmad S."/>
            <person name="Lan S."/>
            <person name="Zhang J.-S."/>
            <person name="Tsai W.-C."/>
            <person name="Van De Peer Y."/>
            <person name="Liu Z.-J."/>
        </authorList>
    </citation>
    <scope>NUCLEOTIDE SEQUENCE</scope>
    <source>
        <strain evidence="6">SCP</strain>
        <tissue evidence="6">Leaves</tissue>
    </source>
</reference>
<evidence type="ECO:0000256" key="1">
    <source>
        <dbReference type="ARBA" id="ARBA00006756"/>
    </source>
</evidence>
<gene>
    <name evidence="6" type="ORF">QJS04_geneDACA019965</name>
</gene>
<dbReference type="GO" id="GO:0000145">
    <property type="term" value="C:exocyst"/>
    <property type="evidence" value="ECO:0007669"/>
    <property type="project" value="InterPro"/>
</dbReference>
<keyword evidence="3" id="KW-0653">Protein transport</keyword>
<feature type="compositionally biased region" description="Low complexity" evidence="4">
    <location>
        <begin position="636"/>
        <end position="645"/>
    </location>
</feature>
<dbReference type="Pfam" id="PF20669">
    <property type="entry name" value="Exo70_N"/>
    <property type="match status" value="1"/>
</dbReference>
<dbReference type="AlphaFoldDB" id="A0AAV9B1X1"/>
<feature type="region of interest" description="Disordered" evidence="4">
    <location>
        <begin position="152"/>
        <end position="196"/>
    </location>
</feature>
<dbReference type="PANTHER" id="PTHR12542">
    <property type="entry name" value="EXOCYST COMPLEX PROTEIN EXO70"/>
    <property type="match status" value="1"/>
</dbReference>
<keyword evidence="7" id="KW-1185">Reference proteome</keyword>
<keyword evidence="3" id="KW-0268">Exocytosis</keyword>
<keyword evidence="2 3" id="KW-0813">Transport</keyword>
<feature type="region of interest" description="Disordered" evidence="4">
    <location>
        <begin position="12"/>
        <end position="46"/>
    </location>
</feature>
<evidence type="ECO:0000256" key="3">
    <source>
        <dbReference type="RuleBase" id="RU365026"/>
    </source>
</evidence>
<dbReference type="GO" id="GO:0006887">
    <property type="term" value="P:exocytosis"/>
    <property type="evidence" value="ECO:0007669"/>
    <property type="project" value="UniProtKB-KW"/>
</dbReference>
<comment type="caution">
    <text evidence="6">The sequence shown here is derived from an EMBL/GenBank/DDBJ whole genome shotgun (WGS) entry which is preliminary data.</text>
</comment>
<dbReference type="GO" id="GO:0015031">
    <property type="term" value="P:protein transport"/>
    <property type="evidence" value="ECO:0007669"/>
    <property type="project" value="UniProtKB-KW"/>
</dbReference>
<dbReference type="InterPro" id="IPR004140">
    <property type="entry name" value="Exo70"/>
</dbReference>
<evidence type="ECO:0000313" key="6">
    <source>
        <dbReference type="EMBL" id="KAK1270468.1"/>
    </source>
</evidence>
<dbReference type="InterPro" id="IPR016159">
    <property type="entry name" value="Cullin_repeat-like_dom_sf"/>
</dbReference>
<feature type="compositionally biased region" description="Polar residues" evidence="4">
    <location>
        <begin position="37"/>
        <end position="46"/>
    </location>
</feature>
<evidence type="ECO:0000256" key="4">
    <source>
        <dbReference type="SAM" id="MobiDB-lite"/>
    </source>
</evidence>
<accession>A0AAV9B1X1</accession>
<dbReference type="GO" id="GO:0005546">
    <property type="term" value="F:phosphatidylinositol-4,5-bisphosphate binding"/>
    <property type="evidence" value="ECO:0007669"/>
    <property type="project" value="InterPro"/>
</dbReference>
<dbReference type="SUPFAM" id="SSF74788">
    <property type="entry name" value="Cullin repeat-like"/>
    <property type="match status" value="1"/>
</dbReference>
<reference evidence="6" key="1">
    <citation type="journal article" date="2023" name="Nat. Commun.">
        <title>Diploid and tetraploid genomes of Acorus and the evolution of monocots.</title>
        <authorList>
            <person name="Ma L."/>
            <person name="Liu K.W."/>
            <person name="Li Z."/>
            <person name="Hsiao Y.Y."/>
            <person name="Qi Y."/>
            <person name="Fu T."/>
            <person name="Tang G.D."/>
            <person name="Zhang D."/>
            <person name="Sun W.H."/>
            <person name="Liu D.K."/>
            <person name="Li Y."/>
            <person name="Chen G.Z."/>
            <person name="Liu X.D."/>
            <person name="Liao X.Y."/>
            <person name="Jiang Y.T."/>
            <person name="Yu X."/>
            <person name="Hao Y."/>
            <person name="Huang J."/>
            <person name="Zhao X.W."/>
            <person name="Ke S."/>
            <person name="Chen Y.Y."/>
            <person name="Wu W.L."/>
            <person name="Hsu J.L."/>
            <person name="Lin Y.F."/>
            <person name="Huang M.D."/>
            <person name="Li C.Y."/>
            <person name="Huang L."/>
            <person name="Wang Z.W."/>
            <person name="Zhao X."/>
            <person name="Zhong W.Y."/>
            <person name="Peng D.H."/>
            <person name="Ahmad S."/>
            <person name="Lan S."/>
            <person name="Zhang J.S."/>
            <person name="Tsai W.C."/>
            <person name="Van de Peer Y."/>
            <person name="Liu Z.J."/>
        </authorList>
    </citation>
    <scope>NUCLEOTIDE SEQUENCE</scope>
    <source>
        <strain evidence="6">SCP</strain>
    </source>
</reference>
<dbReference type="InterPro" id="IPR046364">
    <property type="entry name" value="Exo70_C"/>
</dbReference>
<proteinExistence type="inferred from homology"/>
<dbReference type="Gene3D" id="1.20.1280.170">
    <property type="entry name" value="Exocyst complex component Exo70"/>
    <property type="match status" value="1"/>
</dbReference>
<protein>
    <recommendedName>
        <fullName evidence="3">Exocyst subunit Exo70 family protein</fullName>
    </recommendedName>
</protein>
<feature type="compositionally biased region" description="Low complexity" evidence="4">
    <location>
        <begin position="12"/>
        <end position="26"/>
    </location>
</feature>
<dbReference type="Pfam" id="PF03081">
    <property type="entry name" value="Exo70_C"/>
    <property type="match status" value="1"/>
</dbReference>
<evidence type="ECO:0000256" key="2">
    <source>
        <dbReference type="ARBA" id="ARBA00022448"/>
    </source>
</evidence>
<comment type="similarity">
    <text evidence="1 3">Belongs to the EXO70 family.</text>
</comment>
<feature type="region of interest" description="Disordered" evidence="4">
    <location>
        <begin position="633"/>
        <end position="652"/>
    </location>
</feature>
<organism evidence="6 7">
    <name type="scientific">Acorus gramineus</name>
    <name type="common">Dwarf sweet flag</name>
    <dbReference type="NCBI Taxonomy" id="55184"/>
    <lineage>
        <taxon>Eukaryota</taxon>
        <taxon>Viridiplantae</taxon>
        <taxon>Streptophyta</taxon>
        <taxon>Embryophyta</taxon>
        <taxon>Tracheophyta</taxon>
        <taxon>Spermatophyta</taxon>
        <taxon>Magnoliopsida</taxon>
        <taxon>Liliopsida</taxon>
        <taxon>Acoraceae</taxon>
        <taxon>Acorus</taxon>
    </lineage>
</organism>
<dbReference type="Proteomes" id="UP001179952">
    <property type="component" value="Unassembled WGS sequence"/>
</dbReference>
<feature type="compositionally biased region" description="Polar residues" evidence="4">
    <location>
        <begin position="154"/>
        <end position="164"/>
    </location>
</feature>
<name>A0AAV9B1X1_ACOGR</name>